<name>A0A0G0SQ42_9BACT</name>
<keyword evidence="1 3" id="KW-0547">Nucleotide-binding</keyword>
<feature type="domain" description="ATP-cone" evidence="4">
    <location>
        <begin position="4"/>
        <end position="84"/>
    </location>
</feature>
<dbReference type="AlphaFoldDB" id="A0A0G0SQ42"/>
<reference evidence="5 6" key="1">
    <citation type="journal article" date="2015" name="Nature">
        <title>rRNA introns, odd ribosomes, and small enigmatic genomes across a large radiation of phyla.</title>
        <authorList>
            <person name="Brown C.T."/>
            <person name="Hug L.A."/>
            <person name="Thomas B.C."/>
            <person name="Sharon I."/>
            <person name="Castelle C.J."/>
            <person name="Singh A."/>
            <person name="Wilkins M.J."/>
            <person name="Williams K.H."/>
            <person name="Banfield J.F."/>
        </authorList>
    </citation>
    <scope>NUCLEOTIDE SEQUENCE [LARGE SCALE GENOMIC DNA]</scope>
</reference>
<dbReference type="EMBL" id="LBXL01000068">
    <property type="protein sequence ID" value="KKR27727.1"/>
    <property type="molecule type" value="Genomic_DNA"/>
</dbReference>
<evidence type="ECO:0000313" key="5">
    <source>
        <dbReference type="EMBL" id="KKR27727.1"/>
    </source>
</evidence>
<gene>
    <name evidence="5" type="ORF">UT61_C0068G0005</name>
</gene>
<dbReference type="Proteomes" id="UP000034793">
    <property type="component" value="Unassembled WGS sequence"/>
</dbReference>
<evidence type="ECO:0000256" key="1">
    <source>
        <dbReference type="ARBA" id="ARBA00022741"/>
    </source>
</evidence>
<proteinExistence type="predicted"/>
<protein>
    <recommendedName>
        <fullName evidence="4">ATP-cone domain-containing protein</fullName>
    </recommendedName>
</protein>
<organism evidence="5 6">
    <name type="scientific">Candidatus Woesebacteria bacterium GW2011_GWA1_39_8</name>
    <dbReference type="NCBI Taxonomy" id="1618552"/>
    <lineage>
        <taxon>Bacteria</taxon>
        <taxon>Candidatus Woeseibacteriota</taxon>
    </lineage>
</organism>
<evidence type="ECO:0000259" key="4">
    <source>
        <dbReference type="PROSITE" id="PS51161"/>
    </source>
</evidence>
<dbReference type="PROSITE" id="PS51161">
    <property type="entry name" value="ATP_CONE"/>
    <property type="match status" value="1"/>
</dbReference>
<keyword evidence="2 3" id="KW-0067">ATP-binding</keyword>
<dbReference type="InterPro" id="IPR005144">
    <property type="entry name" value="ATP-cone_dom"/>
</dbReference>
<evidence type="ECO:0000313" key="6">
    <source>
        <dbReference type="Proteomes" id="UP000034793"/>
    </source>
</evidence>
<evidence type="ECO:0000256" key="3">
    <source>
        <dbReference type="PROSITE-ProRule" id="PRU00492"/>
    </source>
</evidence>
<sequence length="84" mass="8957">MADIVVIKREGTTENFSLDKIIASVAKAGATLEAAEQIGTEVESWVTSAAVDGKIRSGDIRAKIVEEIMKVDPLAASTYDAYVK</sequence>
<accession>A0A0G0SQ42</accession>
<dbReference type="GO" id="GO:0005524">
    <property type="term" value="F:ATP binding"/>
    <property type="evidence" value="ECO:0007669"/>
    <property type="project" value="UniProtKB-UniRule"/>
</dbReference>
<dbReference type="Pfam" id="PF03477">
    <property type="entry name" value="ATP-cone"/>
    <property type="match status" value="1"/>
</dbReference>
<evidence type="ECO:0000256" key="2">
    <source>
        <dbReference type="ARBA" id="ARBA00022840"/>
    </source>
</evidence>
<comment type="caution">
    <text evidence="5">The sequence shown here is derived from an EMBL/GenBank/DDBJ whole genome shotgun (WGS) entry which is preliminary data.</text>
</comment>